<evidence type="ECO:0000256" key="4">
    <source>
        <dbReference type="ARBA" id="ARBA00022840"/>
    </source>
</evidence>
<dbReference type="GO" id="GO:0003724">
    <property type="term" value="F:RNA helicase activity"/>
    <property type="evidence" value="ECO:0007669"/>
    <property type="project" value="UniProtKB-EC"/>
</dbReference>
<keyword evidence="5 7" id="KW-0694">RNA-binding</keyword>
<keyword evidence="4 7" id="KW-0067">ATP-binding</keyword>
<evidence type="ECO:0000256" key="7">
    <source>
        <dbReference type="RuleBase" id="RU365068"/>
    </source>
</evidence>
<dbReference type="SMART" id="SM00490">
    <property type="entry name" value="HELICc"/>
    <property type="match status" value="1"/>
</dbReference>
<comment type="catalytic activity">
    <reaction evidence="7">
        <text>ATP + H2O = ADP + phosphate + H(+)</text>
        <dbReference type="Rhea" id="RHEA:13065"/>
        <dbReference type="ChEBI" id="CHEBI:15377"/>
        <dbReference type="ChEBI" id="CHEBI:15378"/>
        <dbReference type="ChEBI" id="CHEBI:30616"/>
        <dbReference type="ChEBI" id="CHEBI:43474"/>
        <dbReference type="ChEBI" id="CHEBI:456216"/>
        <dbReference type="EC" id="3.6.4.13"/>
    </reaction>
</comment>
<dbReference type="CDD" id="cd18787">
    <property type="entry name" value="SF2_C_DEAD"/>
    <property type="match status" value="1"/>
</dbReference>
<evidence type="ECO:0000256" key="5">
    <source>
        <dbReference type="ARBA" id="ARBA00022884"/>
    </source>
</evidence>
<dbReference type="Pfam" id="PF00270">
    <property type="entry name" value="DEAD"/>
    <property type="match status" value="1"/>
</dbReference>
<dbReference type="PROSITE" id="PS51192">
    <property type="entry name" value="HELICASE_ATP_BIND_1"/>
    <property type="match status" value="1"/>
</dbReference>
<dbReference type="GO" id="GO:0005524">
    <property type="term" value="F:ATP binding"/>
    <property type="evidence" value="ECO:0007669"/>
    <property type="project" value="UniProtKB-UniRule"/>
</dbReference>
<dbReference type="CDD" id="cd17946">
    <property type="entry name" value="DEADc_DDX24"/>
    <property type="match status" value="1"/>
</dbReference>
<organism evidence="12 13">
    <name type="scientific">Polyplax serrata</name>
    <name type="common">Common mouse louse</name>
    <dbReference type="NCBI Taxonomy" id="468196"/>
    <lineage>
        <taxon>Eukaryota</taxon>
        <taxon>Metazoa</taxon>
        <taxon>Ecdysozoa</taxon>
        <taxon>Arthropoda</taxon>
        <taxon>Hexapoda</taxon>
        <taxon>Insecta</taxon>
        <taxon>Pterygota</taxon>
        <taxon>Neoptera</taxon>
        <taxon>Paraneoptera</taxon>
        <taxon>Psocodea</taxon>
        <taxon>Troctomorpha</taxon>
        <taxon>Phthiraptera</taxon>
        <taxon>Anoplura</taxon>
        <taxon>Polyplacidae</taxon>
        <taxon>Polyplax</taxon>
    </lineage>
</organism>
<dbReference type="EMBL" id="JAWJWE010000041">
    <property type="protein sequence ID" value="KAK6618688.1"/>
    <property type="molecule type" value="Genomic_DNA"/>
</dbReference>
<accession>A0AAN8NJT9</accession>
<dbReference type="SUPFAM" id="SSF52540">
    <property type="entry name" value="P-loop containing nucleoside triphosphate hydrolases"/>
    <property type="match status" value="1"/>
</dbReference>
<keyword evidence="3 7" id="KW-0347">Helicase</keyword>
<dbReference type="Gene3D" id="3.40.50.300">
    <property type="entry name" value="P-loop containing nucleotide triphosphate hydrolases"/>
    <property type="match status" value="2"/>
</dbReference>
<dbReference type="PROSITE" id="PS51195">
    <property type="entry name" value="Q_MOTIF"/>
    <property type="match status" value="1"/>
</dbReference>
<dbReference type="InterPro" id="IPR027417">
    <property type="entry name" value="P-loop_NTPase"/>
</dbReference>
<dbReference type="GO" id="GO:0003723">
    <property type="term" value="F:RNA binding"/>
    <property type="evidence" value="ECO:0007669"/>
    <property type="project" value="UniProtKB-UniRule"/>
</dbReference>
<dbReference type="PANTHER" id="PTHR24031">
    <property type="entry name" value="RNA HELICASE"/>
    <property type="match status" value="1"/>
</dbReference>
<evidence type="ECO:0000256" key="8">
    <source>
        <dbReference type="SAM" id="MobiDB-lite"/>
    </source>
</evidence>
<dbReference type="Pfam" id="PF00271">
    <property type="entry name" value="Helicase_C"/>
    <property type="match status" value="1"/>
</dbReference>
<evidence type="ECO:0000256" key="1">
    <source>
        <dbReference type="ARBA" id="ARBA00022741"/>
    </source>
</evidence>
<feature type="short sequence motif" description="Q motif" evidence="6">
    <location>
        <begin position="86"/>
        <end position="114"/>
    </location>
</feature>
<dbReference type="AlphaFoldDB" id="A0AAN8NJT9"/>
<evidence type="ECO:0000256" key="2">
    <source>
        <dbReference type="ARBA" id="ARBA00022801"/>
    </source>
</evidence>
<feature type="domain" description="Helicase C-terminal" evidence="10">
    <location>
        <begin position="391"/>
        <end position="542"/>
    </location>
</feature>
<sequence length="657" mass="75015">MKESSLHNMNGLISFEEVSGIEEVSLIEENGFIKPATKETLKVSQKRKKKSQKSNPQIKKTCTKKSENDHISSKFEKDLNFLNYMRSWSSFGIQNEILYALYEKKYYEPTKIQLGCLGPAICGQSDILGAAETGSGKTLAFGIPIVNGILSLKQQINSNDVSDTESVDDDGDEEENWEKQNVGIGCVKVKTLSTSAKKNNKLFALILTPTRELAVQVKDHLADICKYTDIKIALVVGGLAYEKQERILNRRPEIVVATPGRLWELINGQHIHLQNIKHIRYLAIDETDRMLEKGHFTELSDLLERINLNERQKRKRQNFIFSATLTLVHDPPSHLKGKKKKRITPGQKLQDLIKKIGITNPKVVDLTSSQVTAENLVEYKIFCKFEEKDYYLYQFLRTHKGRTIVFCNSIGCVKRLANLLTILNKKPLPLHANMEQKQRLKNLEKFRANDHSLLLATDVAARGLDIPNVNHVIHFQVPKTAEIYVHRSGRTARVNTMGNALLLIEPQELGTYNKLLHTLGRAKDIEDFDIDMDTFKQIRKIIHLARDIDQLSLSIKRENSKTSWFERAVKDMDIIVDEDEMPKKRTVEADIRIKKDLNLKKKELNALLSQPVVSQNFSHKFPDMNFDGKGPMTHVRRDKLRIPGAFVLRKGLDFGSK</sequence>
<evidence type="ECO:0000259" key="11">
    <source>
        <dbReference type="PROSITE" id="PS51195"/>
    </source>
</evidence>
<comment type="caution">
    <text evidence="12">The sequence shown here is derived from an EMBL/GenBank/DDBJ whole genome shotgun (WGS) entry which is preliminary data.</text>
</comment>
<gene>
    <name evidence="12" type="ORF">RUM43_013079</name>
</gene>
<keyword evidence="2 7" id="KW-0378">Hydrolase</keyword>
<dbReference type="SMART" id="SM00487">
    <property type="entry name" value="DEXDc"/>
    <property type="match status" value="1"/>
</dbReference>
<comment type="similarity">
    <text evidence="7">Belongs to the DEAD box helicase family.</text>
</comment>
<dbReference type="InterPro" id="IPR001650">
    <property type="entry name" value="Helicase_C-like"/>
</dbReference>
<dbReference type="GO" id="GO:0016787">
    <property type="term" value="F:hydrolase activity"/>
    <property type="evidence" value="ECO:0007669"/>
    <property type="project" value="UniProtKB-KW"/>
</dbReference>
<dbReference type="InterPro" id="IPR014014">
    <property type="entry name" value="RNA_helicase_DEAD_Q_motif"/>
</dbReference>
<dbReference type="Proteomes" id="UP001372834">
    <property type="component" value="Unassembled WGS sequence"/>
</dbReference>
<proteinExistence type="inferred from homology"/>
<keyword evidence="1 7" id="KW-0547">Nucleotide-binding</keyword>
<evidence type="ECO:0000259" key="10">
    <source>
        <dbReference type="PROSITE" id="PS51194"/>
    </source>
</evidence>
<dbReference type="InterPro" id="IPR014001">
    <property type="entry name" value="Helicase_ATP-bd"/>
</dbReference>
<dbReference type="PROSITE" id="PS51194">
    <property type="entry name" value="HELICASE_CTER"/>
    <property type="match status" value="1"/>
</dbReference>
<feature type="region of interest" description="Disordered" evidence="8">
    <location>
        <begin position="43"/>
        <end position="65"/>
    </location>
</feature>
<comment type="function">
    <text evidence="7">RNA helicase.</text>
</comment>
<reference evidence="12 13" key="1">
    <citation type="submission" date="2023-10" db="EMBL/GenBank/DDBJ databases">
        <title>Genomes of two closely related lineages of the louse Polyplax serrata with different host specificities.</title>
        <authorList>
            <person name="Martinu J."/>
            <person name="Tarabai H."/>
            <person name="Stefka J."/>
            <person name="Hypsa V."/>
        </authorList>
    </citation>
    <scope>NUCLEOTIDE SEQUENCE [LARGE SCALE GENOMIC DNA]</scope>
    <source>
        <strain evidence="12">HR10_N</strain>
    </source>
</reference>
<evidence type="ECO:0000313" key="13">
    <source>
        <dbReference type="Proteomes" id="UP001372834"/>
    </source>
</evidence>
<evidence type="ECO:0000256" key="6">
    <source>
        <dbReference type="PROSITE-ProRule" id="PRU00552"/>
    </source>
</evidence>
<feature type="domain" description="Helicase ATP-binding" evidence="9">
    <location>
        <begin position="118"/>
        <end position="343"/>
    </location>
</feature>
<name>A0AAN8NJT9_POLSC</name>
<evidence type="ECO:0000259" key="9">
    <source>
        <dbReference type="PROSITE" id="PS51192"/>
    </source>
</evidence>
<comment type="domain">
    <text evidence="7">The Q motif is unique to and characteristic of the DEAD box family of RNA helicases and controls ATP binding and hydrolysis.</text>
</comment>
<protein>
    <recommendedName>
        <fullName evidence="7">ATP-dependent RNA helicase</fullName>
        <ecNumber evidence="7">3.6.4.13</ecNumber>
    </recommendedName>
</protein>
<dbReference type="EC" id="3.6.4.13" evidence="7"/>
<evidence type="ECO:0000256" key="3">
    <source>
        <dbReference type="ARBA" id="ARBA00022806"/>
    </source>
</evidence>
<dbReference type="InterPro" id="IPR011545">
    <property type="entry name" value="DEAD/DEAH_box_helicase_dom"/>
</dbReference>
<feature type="domain" description="DEAD-box RNA helicase Q" evidence="11">
    <location>
        <begin position="86"/>
        <end position="114"/>
    </location>
</feature>
<evidence type="ECO:0000313" key="12">
    <source>
        <dbReference type="EMBL" id="KAK6618688.1"/>
    </source>
</evidence>